<name>A0AAU6RGB1_9STAP</name>
<dbReference type="EMBL" id="CP124585">
    <property type="protein sequence ID" value="WZE69163.1"/>
    <property type="molecule type" value="Genomic_DNA"/>
</dbReference>
<dbReference type="RefSeq" id="WP_420496354.1">
    <property type="nucleotide sequence ID" value="NZ_CP124585.1"/>
</dbReference>
<organism evidence="1">
    <name type="scientific">Macrococcus psychrotolerans</name>
    <dbReference type="NCBI Taxonomy" id="3039389"/>
    <lineage>
        <taxon>Bacteria</taxon>
        <taxon>Bacillati</taxon>
        <taxon>Bacillota</taxon>
        <taxon>Bacilli</taxon>
        <taxon>Bacillales</taxon>
        <taxon>Staphylococcaceae</taxon>
        <taxon>Macrococcus</taxon>
    </lineage>
</organism>
<proteinExistence type="predicted"/>
<reference evidence="1" key="1">
    <citation type="submission" date="2023-04" db="EMBL/GenBank/DDBJ databases">
        <title>Macrococci isolated from food, foodproducing animals, and human clinical materials.</title>
        <authorList>
            <person name="Maslanova I."/>
            <person name="Svec P."/>
            <person name="Sedlacek I."/>
            <person name="Novakova D."/>
            <person name="Keller J.E."/>
            <person name="Schwendener S."/>
            <person name="Finstrlova A."/>
            <person name="Botka T."/>
            <person name="Kovarovic V."/>
            <person name="Petras P."/>
            <person name="Perreten V."/>
            <person name="Pantucek R."/>
        </authorList>
    </citation>
    <scope>NUCLEOTIDE SEQUENCE</scope>
    <source>
        <strain evidence="1">NRL/St 13/116</strain>
    </source>
</reference>
<accession>A0AAU6RGB1</accession>
<evidence type="ECO:0000313" key="1">
    <source>
        <dbReference type="EMBL" id="WZE69163.1"/>
    </source>
</evidence>
<sequence>MDEDNENKDEENITLVDGFSHYNVPDILSECFAESIKRNTFEIEGFGLLKETDKDPYND</sequence>
<dbReference type="AlphaFoldDB" id="A0AAU6RGB1"/>
<gene>
    <name evidence="1" type="ORF">QA540_01880</name>
</gene>
<protein>
    <submittedName>
        <fullName evidence="1">Uncharacterized protein</fullName>
    </submittedName>
</protein>